<dbReference type="InterPro" id="IPR029016">
    <property type="entry name" value="GAF-like_dom_sf"/>
</dbReference>
<feature type="domain" description="GAF" evidence="1">
    <location>
        <begin position="19"/>
        <end position="157"/>
    </location>
</feature>
<evidence type="ECO:0000313" key="3">
    <source>
        <dbReference type="Proteomes" id="UP000239576"/>
    </source>
</evidence>
<keyword evidence="3" id="KW-1185">Reference proteome</keyword>
<evidence type="ECO:0000259" key="1">
    <source>
        <dbReference type="Pfam" id="PF01590"/>
    </source>
</evidence>
<dbReference type="SUPFAM" id="SSF55781">
    <property type="entry name" value="GAF domain-like"/>
    <property type="match status" value="1"/>
</dbReference>
<reference evidence="3" key="1">
    <citation type="submission" date="2018-02" db="EMBL/GenBank/DDBJ databases">
        <authorList>
            <person name="Moore K."/>
            <person name="Momper L."/>
        </authorList>
    </citation>
    <scope>NUCLEOTIDE SEQUENCE [LARGE SCALE GENOMIC DNA]</scope>
    <source>
        <strain evidence="3">ULC18</strain>
    </source>
</reference>
<proteinExistence type="predicted"/>
<dbReference type="OrthoDB" id="511135at2"/>
<organism evidence="2 3">
    <name type="scientific">Stenomitos frigidus ULC18</name>
    <dbReference type="NCBI Taxonomy" id="2107698"/>
    <lineage>
        <taxon>Bacteria</taxon>
        <taxon>Bacillati</taxon>
        <taxon>Cyanobacteriota</taxon>
        <taxon>Cyanophyceae</taxon>
        <taxon>Leptolyngbyales</taxon>
        <taxon>Leptolyngbyaceae</taxon>
        <taxon>Stenomitos</taxon>
    </lineage>
</organism>
<reference evidence="2 3" key="2">
    <citation type="submission" date="2018-03" db="EMBL/GenBank/DDBJ databases">
        <title>The ancient ancestry and fast evolution of plastids.</title>
        <authorList>
            <person name="Moore K.R."/>
            <person name="Magnabosco C."/>
            <person name="Momper L."/>
            <person name="Gold D.A."/>
            <person name="Bosak T."/>
            <person name="Fournier G.P."/>
        </authorList>
    </citation>
    <scope>NUCLEOTIDE SEQUENCE [LARGE SCALE GENOMIC DNA]</scope>
    <source>
        <strain evidence="2 3">ULC18</strain>
    </source>
</reference>
<accession>A0A2T1DSG2</accession>
<dbReference type="Proteomes" id="UP000239576">
    <property type="component" value="Unassembled WGS sequence"/>
</dbReference>
<dbReference type="Gene3D" id="3.30.450.40">
    <property type="match status" value="1"/>
</dbReference>
<gene>
    <name evidence="2" type="ORF">C7B82_31150</name>
</gene>
<sequence>MRERLPDALGQLFEGAVEPDALFTALMPALGEVLPCDRCFLYLREPTTGLGMITHCWARDRRAAEWLGADWLEGPNAPPDPLMTIALRTPVAVFVEDIETVGSDVVDRAYERVIFQHRALVHAPIYFNTALIGIVECSVFETPRVWSEGDRQLIAALQAKLTAPTQAYLKQQPRFQD</sequence>
<evidence type="ECO:0000313" key="2">
    <source>
        <dbReference type="EMBL" id="PSB23437.1"/>
    </source>
</evidence>
<dbReference type="Pfam" id="PF01590">
    <property type="entry name" value="GAF"/>
    <property type="match status" value="1"/>
</dbReference>
<comment type="caution">
    <text evidence="2">The sequence shown here is derived from an EMBL/GenBank/DDBJ whole genome shotgun (WGS) entry which is preliminary data.</text>
</comment>
<dbReference type="EMBL" id="PVWK01000167">
    <property type="protein sequence ID" value="PSB23437.1"/>
    <property type="molecule type" value="Genomic_DNA"/>
</dbReference>
<dbReference type="InterPro" id="IPR003018">
    <property type="entry name" value="GAF"/>
</dbReference>
<dbReference type="RefSeq" id="WP_106261244.1">
    <property type="nucleotide sequence ID" value="NZ_CAWNSW010000121.1"/>
</dbReference>
<dbReference type="AlphaFoldDB" id="A0A2T1DSG2"/>
<name>A0A2T1DSG2_9CYAN</name>
<protein>
    <submittedName>
        <fullName evidence="2">GAF domain-containing protein</fullName>
    </submittedName>
</protein>